<comment type="subcellular location">
    <subcellularLocation>
        <location evidence="2 14 15">Cytoplasm</location>
    </subcellularLocation>
</comment>
<organism evidence="17 18">
    <name type="scientific">Nannocystis pusilla</name>
    <dbReference type="NCBI Taxonomy" id="889268"/>
    <lineage>
        <taxon>Bacteria</taxon>
        <taxon>Pseudomonadati</taxon>
        <taxon>Myxococcota</taxon>
        <taxon>Polyangia</taxon>
        <taxon>Nannocystales</taxon>
        <taxon>Nannocystaceae</taxon>
        <taxon>Nannocystis</taxon>
    </lineage>
</organism>
<evidence type="ECO:0000256" key="3">
    <source>
        <dbReference type="ARBA" id="ARBA00005225"/>
    </source>
</evidence>
<dbReference type="PIRSF" id="PIRSF000545">
    <property type="entry name" value="Pantothenate_kin"/>
    <property type="match status" value="1"/>
</dbReference>
<keyword evidence="9 14" id="KW-0547">Nucleotide-binding</keyword>
<comment type="pathway">
    <text evidence="3 14 15">Cofactor biosynthesis; coenzyme A biosynthesis; CoA from (R)-pantothenate: step 1/5.</text>
</comment>
<evidence type="ECO:0000256" key="8">
    <source>
        <dbReference type="ARBA" id="ARBA00022679"/>
    </source>
</evidence>
<dbReference type="NCBIfam" id="TIGR00554">
    <property type="entry name" value="panK_bact"/>
    <property type="match status" value="1"/>
</dbReference>
<dbReference type="SUPFAM" id="SSF52540">
    <property type="entry name" value="P-loop containing nucleoside triphosphate hydrolases"/>
    <property type="match status" value="1"/>
</dbReference>
<evidence type="ECO:0000256" key="15">
    <source>
        <dbReference type="RuleBase" id="RU003530"/>
    </source>
</evidence>
<proteinExistence type="inferred from homology"/>
<dbReference type="EMBL" id="JAIRAU010000011">
    <property type="protein sequence ID" value="MBZ5710005.1"/>
    <property type="molecule type" value="Genomic_DNA"/>
</dbReference>
<dbReference type="InterPro" id="IPR006083">
    <property type="entry name" value="PRK/URK"/>
</dbReference>
<evidence type="ECO:0000256" key="11">
    <source>
        <dbReference type="ARBA" id="ARBA00022840"/>
    </source>
</evidence>
<dbReference type="Gene3D" id="3.40.50.300">
    <property type="entry name" value="P-loop containing nucleotide triphosphate hydrolases"/>
    <property type="match status" value="1"/>
</dbReference>
<comment type="catalytic activity">
    <reaction evidence="1 14 15">
        <text>(R)-pantothenate + ATP = (R)-4'-phosphopantothenate + ADP + H(+)</text>
        <dbReference type="Rhea" id="RHEA:16373"/>
        <dbReference type="ChEBI" id="CHEBI:10986"/>
        <dbReference type="ChEBI" id="CHEBI:15378"/>
        <dbReference type="ChEBI" id="CHEBI:29032"/>
        <dbReference type="ChEBI" id="CHEBI:30616"/>
        <dbReference type="ChEBI" id="CHEBI:456216"/>
        <dbReference type="EC" id="2.7.1.33"/>
    </reaction>
</comment>
<evidence type="ECO:0000313" key="18">
    <source>
        <dbReference type="Proteomes" id="UP001139031"/>
    </source>
</evidence>
<feature type="binding site" evidence="14">
    <location>
        <begin position="92"/>
        <end position="99"/>
    </location>
    <ligand>
        <name>ATP</name>
        <dbReference type="ChEBI" id="CHEBI:30616"/>
    </ligand>
</feature>
<reference evidence="17" key="1">
    <citation type="submission" date="2021-08" db="EMBL/GenBank/DDBJ databases">
        <authorList>
            <person name="Stevens D.C."/>
        </authorList>
    </citation>
    <scope>NUCLEOTIDE SEQUENCE</scope>
    <source>
        <strain evidence="17">DSM 53165</strain>
    </source>
</reference>
<dbReference type="PANTHER" id="PTHR10285">
    <property type="entry name" value="URIDINE KINASE"/>
    <property type="match status" value="1"/>
</dbReference>
<dbReference type="GO" id="GO:0004594">
    <property type="term" value="F:pantothenate kinase activity"/>
    <property type="evidence" value="ECO:0007669"/>
    <property type="project" value="UniProtKB-EC"/>
</dbReference>
<comment type="similarity">
    <text evidence="4 14 15">Belongs to the prokaryotic pantothenate kinase family.</text>
</comment>
<keyword evidence="11 14" id="KW-0067">ATP-binding</keyword>
<evidence type="ECO:0000313" key="17">
    <source>
        <dbReference type="EMBL" id="MBZ5710005.1"/>
    </source>
</evidence>
<dbReference type="Pfam" id="PF00485">
    <property type="entry name" value="PRK"/>
    <property type="match status" value="1"/>
</dbReference>
<accession>A0ABS7TP91</accession>
<evidence type="ECO:0000256" key="1">
    <source>
        <dbReference type="ARBA" id="ARBA00001206"/>
    </source>
</evidence>
<dbReference type="EC" id="2.7.1.33" evidence="5 14"/>
<dbReference type="InterPro" id="IPR004566">
    <property type="entry name" value="PanK"/>
</dbReference>
<sequence length="313" mass="35620">MTSRAPFATFDRGAWARLRDQTPLTLSEADLDALRGINEALSLAEVQEIWLPVTRLLNLRFAALRELRRVTQTFLGQATDGPPSPFILGLAGSVAVGKSTAGRVLQTILSRWPEHPRVDLVTTDGFLYPNAELAARGILQRKGFPESYDLRRLMRFVADVREGAEEVAAPVYSHLIYDIVPDERQRVRRPDILILEGLNVLQRGHHATGRKGVYISDYFDFSIYIDADESAIREWFFQRFRRLRETAFRDPHSYFHKYAGMPEASAMQLAHTVWDTINGVNLRQNIAPTRDRADLILEKAADHTVQRVRLRVG</sequence>
<dbReference type="HAMAP" id="MF_00215">
    <property type="entry name" value="Pantothen_kinase_1"/>
    <property type="match status" value="1"/>
</dbReference>
<protein>
    <recommendedName>
        <fullName evidence="6 14">Pantothenate kinase</fullName>
        <ecNumber evidence="5 14">2.7.1.33</ecNumber>
    </recommendedName>
    <alternativeName>
        <fullName evidence="13 14">Pantothenic acid kinase</fullName>
    </alternativeName>
</protein>
<comment type="caution">
    <text evidence="17">The sequence shown here is derived from an EMBL/GenBank/DDBJ whole genome shotgun (WGS) entry which is preliminary data.</text>
</comment>
<evidence type="ECO:0000256" key="6">
    <source>
        <dbReference type="ARBA" id="ARBA00015080"/>
    </source>
</evidence>
<evidence type="ECO:0000256" key="12">
    <source>
        <dbReference type="ARBA" id="ARBA00022993"/>
    </source>
</evidence>
<evidence type="ECO:0000256" key="4">
    <source>
        <dbReference type="ARBA" id="ARBA00006087"/>
    </source>
</evidence>
<name>A0ABS7TP91_9BACT</name>
<dbReference type="InterPro" id="IPR027417">
    <property type="entry name" value="P-loop_NTPase"/>
</dbReference>
<evidence type="ECO:0000256" key="2">
    <source>
        <dbReference type="ARBA" id="ARBA00004496"/>
    </source>
</evidence>
<keyword evidence="12 14" id="KW-0173">Coenzyme A biosynthesis</keyword>
<dbReference type="CDD" id="cd02025">
    <property type="entry name" value="PanK"/>
    <property type="match status" value="1"/>
</dbReference>
<keyword evidence="10 14" id="KW-0418">Kinase</keyword>
<feature type="domain" description="Phosphoribulokinase/uridine kinase" evidence="16">
    <location>
        <begin position="87"/>
        <end position="230"/>
    </location>
</feature>
<evidence type="ECO:0000256" key="10">
    <source>
        <dbReference type="ARBA" id="ARBA00022777"/>
    </source>
</evidence>
<evidence type="ECO:0000259" key="16">
    <source>
        <dbReference type="Pfam" id="PF00485"/>
    </source>
</evidence>
<evidence type="ECO:0000256" key="5">
    <source>
        <dbReference type="ARBA" id="ARBA00012102"/>
    </source>
</evidence>
<keyword evidence="8 14" id="KW-0808">Transferase</keyword>
<evidence type="ECO:0000256" key="13">
    <source>
        <dbReference type="ARBA" id="ARBA00032866"/>
    </source>
</evidence>
<keyword evidence="18" id="KW-1185">Reference proteome</keyword>
<gene>
    <name evidence="14 17" type="primary">coaA</name>
    <name evidence="17" type="ORF">K7C98_12145</name>
</gene>
<evidence type="ECO:0000256" key="9">
    <source>
        <dbReference type="ARBA" id="ARBA00022741"/>
    </source>
</evidence>
<dbReference type="Proteomes" id="UP001139031">
    <property type="component" value="Unassembled WGS sequence"/>
</dbReference>
<evidence type="ECO:0000256" key="7">
    <source>
        <dbReference type="ARBA" id="ARBA00022490"/>
    </source>
</evidence>
<keyword evidence="7 14" id="KW-0963">Cytoplasm</keyword>
<evidence type="ECO:0000256" key="14">
    <source>
        <dbReference type="HAMAP-Rule" id="MF_00215"/>
    </source>
</evidence>